<comment type="catalytic activity">
    <reaction evidence="9">
        <text>L-seryl-[protein] + ATP = O-phospho-L-seryl-[protein] + ADP + H(+)</text>
        <dbReference type="Rhea" id="RHEA:17989"/>
        <dbReference type="Rhea" id="RHEA-COMP:9863"/>
        <dbReference type="Rhea" id="RHEA-COMP:11604"/>
        <dbReference type="ChEBI" id="CHEBI:15378"/>
        <dbReference type="ChEBI" id="CHEBI:29999"/>
        <dbReference type="ChEBI" id="CHEBI:30616"/>
        <dbReference type="ChEBI" id="CHEBI:83421"/>
        <dbReference type="ChEBI" id="CHEBI:456216"/>
        <dbReference type="EC" id="2.7.11.1"/>
    </reaction>
</comment>
<evidence type="ECO:0000256" key="9">
    <source>
        <dbReference type="ARBA" id="ARBA00048679"/>
    </source>
</evidence>
<dbReference type="Pfam" id="PF00069">
    <property type="entry name" value="Pkinase"/>
    <property type="match status" value="1"/>
</dbReference>
<proteinExistence type="inferred from homology"/>
<dbReference type="EMBL" id="AJWJ01000114">
    <property type="protein sequence ID" value="KAF2075117.1"/>
    <property type="molecule type" value="Genomic_DNA"/>
</dbReference>
<feature type="domain" description="KA1" evidence="14">
    <location>
        <begin position="797"/>
        <end position="846"/>
    </location>
</feature>
<evidence type="ECO:0000259" key="12">
    <source>
        <dbReference type="PROSITE" id="PS50011"/>
    </source>
</evidence>
<evidence type="ECO:0000256" key="4">
    <source>
        <dbReference type="ARBA" id="ARBA00022679"/>
    </source>
</evidence>
<keyword evidence="6" id="KW-0418">Kinase</keyword>
<dbReference type="InterPro" id="IPR028375">
    <property type="entry name" value="KA1/Ssp2_C"/>
</dbReference>
<comment type="caution">
    <text evidence="15">The sequence shown here is derived from an EMBL/GenBank/DDBJ whole genome shotgun (WGS) entry which is preliminary data.</text>
</comment>
<comment type="catalytic activity">
    <reaction evidence="8">
        <text>L-threonyl-[protein] + ATP = O-phospho-L-threonyl-[protein] + ADP + H(+)</text>
        <dbReference type="Rhea" id="RHEA:46608"/>
        <dbReference type="Rhea" id="RHEA-COMP:11060"/>
        <dbReference type="Rhea" id="RHEA-COMP:11605"/>
        <dbReference type="ChEBI" id="CHEBI:15378"/>
        <dbReference type="ChEBI" id="CHEBI:30013"/>
        <dbReference type="ChEBI" id="CHEBI:30616"/>
        <dbReference type="ChEBI" id="CHEBI:61977"/>
        <dbReference type="ChEBI" id="CHEBI:456216"/>
        <dbReference type="EC" id="2.7.11.1"/>
    </reaction>
</comment>
<keyword evidence="7 10" id="KW-0067">ATP-binding</keyword>
<dbReference type="InterPro" id="IPR000719">
    <property type="entry name" value="Prot_kinase_dom"/>
</dbReference>
<dbReference type="GO" id="GO:0005737">
    <property type="term" value="C:cytoplasm"/>
    <property type="evidence" value="ECO:0007669"/>
    <property type="project" value="TreeGrafter"/>
</dbReference>
<dbReference type="CDD" id="cd12121">
    <property type="entry name" value="MARK_C_like"/>
    <property type="match status" value="1"/>
</dbReference>
<dbReference type="InterPro" id="IPR011009">
    <property type="entry name" value="Kinase-like_dom_sf"/>
</dbReference>
<accession>A0A8J4PYZ2</accession>
<dbReference type="InterPro" id="IPR017441">
    <property type="entry name" value="Protein_kinase_ATP_BS"/>
</dbReference>
<dbReference type="PROSITE" id="PS50011">
    <property type="entry name" value="PROTEIN_KINASE_DOM"/>
    <property type="match status" value="1"/>
</dbReference>
<feature type="compositionally biased region" description="Low complexity" evidence="11">
    <location>
        <begin position="90"/>
        <end position="99"/>
    </location>
</feature>
<dbReference type="FunFam" id="3.30.310.80:FF:000011">
    <property type="entry name" value="Non-specific serine/threonine protein kinase"/>
    <property type="match status" value="1"/>
</dbReference>
<evidence type="ECO:0000256" key="5">
    <source>
        <dbReference type="ARBA" id="ARBA00022741"/>
    </source>
</evidence>
<dbReference type="CDD" id="cd14003">
    <property type="entry name" value="STKc_AMPK-like"/>
    <property type="match status" value="1"/>
</dbReference>
<dbReference type="PANTHER" id="PTHR24346:SF82">
    <property type="entry name" value="KP78A-RELATED"/>
    <property type="match status" value="1"/>
</dbReference>
<comment type="similarity">
    <text evidence="1">Belongs to the protein kinase superfamily. CAMK Ser/Thr protein kinase family. SNF1 subfamily.</text>
</comment>
<feature type="region of interest" description="Disordered" evidence="11">
    <location>
        <begin position="702"/>
        <end position="752"/>
    </location>
</feature>
<dbReference type="Gene3D" id="3.30.310.80">
    <property type="entry name" value="Kinase associated domain 1, KA1"/>
    <property type="match status" value="1"/>
</dbReference>
<dbReference type="SUPFAM" id="SSF103243">
    <property type="entry name" value="KA1-like"/>
    <property type="match status" value="1"/>
</dbReference>
<feature type="region of interest" description="Disordered" evidence="11">
    <location>
        <begin position="494"/>
        <end position="632"/>
    </location>
</feature>
<dbReference type="SMART" id="SM00165">
    <property type="entry name" value="UBA"/>
    <property type="match status" value="1"/>
</dbReference>
<feature type="compositionally biased region" description="Low complexity" evidence="11">
    <location>
        <begin position="527"/>
        <end position="566"/>
    </location>
</feature>
<evidence type="ECO:0000259" key="14">
    <source>
        <dbReference type="PROSITE" id="PS50032"/>
    </source>
</evidence>
<feature type="compositionally biased region" description="Low complexity" evidence="11">
    <location>
        <begin position="713"/>
        <end position="750"/>
    </location>
</feature>
<evidence type="ECO:0000256" key="6">
    <source>
        <dbReference type="ARBA" id="ARBA00022777"/>
    </source>
</evidence>
<feature type="binding site" evidence="10">
    <location>
        <position position="169"/>
    </location>
    <ligand>
        <name>ATP</name>
        <dbReference type="ChEBI" id="CHEBI:30616"/>
    </ligand>
</feature>
<reference evidence="15" key="1">
    <citation type="submission" date="2020-01" db="EMBL/GenBank/DDBJ databases">
        <title>Development of genomics and gene disruption for Polysphondylium violaceum indicates a role for the polyketide synthase stlB in stalk morphogenesis.</title>
        <authorList>
            <person name="Narita B."/>
            <person name="Kawabe Y."/>
            <person name="Kin K."/>
            <person name="Saito T."/>
            <person name="Gibbs R."/>
            <person name="Kuspa A."/>
            <person name="Muzny D."/>
            <person name="Queller D."/>
            <person name="Richards S."/>
            <person name="Strassman J."/>
            <person name="Sucgang R."/>
            <person name="Worley K."/>
            <person name="Schaap P."/>
        </authorList>
    </citation>
    <scope>NUCLEOTIDE SEQUENCE</scope>
    <source>
        <strain evidence="15">QSvi11</strain>
    </source>
</reference>
<evidence type="ECO:0000313" key="15">
    <source>
        <dbReference type="EMBL" id="KAF2075117.1"/>
    </source>
</evidence>
<dbReference type="Gene3D" id="1.10.510.10">
    <property type="entry name" value="Transferase(Phosphotransferase) domain 1"/>
    <property type="match status" value="1"/>
</dbReference>
<dbReference type="PANTHER" id="PTHR24346">
    <property type="entry name" value="MAP/MICROTUBULE AFFINITY-REGULATING KINASE"/>
    <property type="match status" value="1"/>
</dbReference>
<dbReference type="GO" id="GO:0005524">
    <property type="term" value="F:ATP binding"/>
    <property type="evidence" value="ECO:0007669"/>
    <property type="project" value="UniProtKB-UniRule"/>
</dbReference>
<dbReference type="PROSITE" id="PS50030">
    <property type="entry name" value="UBA"/>
    <property type="match status" value="1"/>
</dbReference>
<evidence type="ECO:0000256" key="10">
    <source>
        <dbReference type="PROSITE-ProRule" id="PRU10141"/>
    </source>
</evidence>
<dbReference type="FunFam" id="1.10.510.10:FF:002170">
    <property type="entry name" value="Probable serine/threonine-protein kinase MARK-A"/>
    <property type="match status" value="1"/>
</dbReference>
<dbReference type="CDD" id="cd14272">
    <property type="entry name" value="UBA_AMPK-RKs"/>
    <property type="match status" value="1"/>
</dbReference>
<dbReference type="EC" id="2.7.11.1" evidence="2"/>
<evidence type="ECO:0000256" key="3">
    <source>
        <dbReference type="ARBA" id="ARBA00022527"/>
    </source>
</evidence>
<dbReference type="AlphaFoldDB" id="A0A8J4PYZ2"/>
<dbReference type="PROSITE" id="PS50032">
    <property type="entry name" value="KA1"/>
    <property type="match status" value="1"/>
</dbReference>
<organism evidence="15 16">
    <name type="scientific">Polysphondylium violaceum</name>
    <dbReference type="NCBI Taxonomy" id="133409"/>
    <lineage>
        <taxon>Eukaryota</taxon>
        <taxon>Amoebozoa</taxon>
        <taxon>Evosea</taxon>
        <taxon>Eumycetozoa</taxon>
        <taxon>Dictyostelia</taxon>
        <taxon>Dictyosteliales</taxon>
        <taxon>Dictyosteliaceae</taxon>
        <taxon>Polysphondylium</taxon>
    </lineage>
</organism>
<feature type="compositionally biased region" description="Polar residues" evidence="11">
    <location>
        <begin position="580"/>
        <end position="595"/>
    </location>
</feature>
<name>A0A8J4PYZ2_9MYCE</name>
<keyword evidence="5 10" id="KW-0547">Nucleotide-binding</keyword>
<keyword evidence="16" id="KW-1185">Reference proteome</keyword>
<dbReference type="Pfam" id="PF02149">
    <property type="entry name" value="KA1"/>
    <property type="match status" value="1"/>
</dbReference>
<protein>
    <recommendedName>
        <fullName evidence="2">non-specific serine/threonine protein kinase</fullName>
        <ecNumber evidence="2">2.7.11.1</ecNumber>
    </recommendedName>
</protein>
<feature type="compositionally biased region" description="Low complexity" evidence="11">
    <location>
        <begin position="56"/>
        <end position="81"/>
    </location>
</feature>
<feature type="compositionally biased region" description="Basic and acidic residues" evidence="11">
    <location>
        <begin position="22"/>
        <end position="39"/>
    </location>
</feature>
<evidence type="ECO:0000259" key="13">
    <source>
        <dbReference type="PROSITE" id="PS50030"/>
    </source>
</evidence>
<feature type="region of interest" description="Disordered" evidence="11">
    <location>
        <begin position="1"/>
        <end position="99"/>
    </location>
</feature>
<dbReference type="SUPFAM" id="SSF56112">
    <property type="entry name" value="Protein kinase-like (PK-like)"/>
    <property type="match status" value="1"/>
</dbReference>
<keyword evidence="4" id="KW-0808">Transferase</keyword>
<sequence>METTTTTTSLKHERIDEEDEDKEKQLLAEQQQREEKKEQQQQQQQQKQELEDHSFSNFYNSSSNSNSTSHSNNNNNNILSSPPTAVPNANNIGSSSNNNGITGTSLSSSIGYSNAMLSSSTSSSYSQSQQVPQGMIGNYLIMKTIGRGQFGKVKLGYHKKIPNEKVAIKIINKSKLDQETLKMVQREVRIMKLLHHPNIIRLYEVIETTRALYLIMEYAGEGEVMDFMIAHGVLTESQARTFFTQIVSAINYCHSKRAVHRDLKPENLLLDHNRQIKIIDFGLSNVFTPGSYLKTFCGSPTYASPELILRKEYNGPSVDIWSMGVVLFVLVTGYLPFDGENYVELFQKILAADYQIPSYLTQECQSLISRMLVVDPDKRATLDEIINHPWLASTRNVIIETSLITPPVSPTNEHLDSDIVAELVNIGFDKEELYNSIKQNKYNDSAAIYFLLLHKRQREQQTSTPRQLDSFYSEALSIPAPVGENSPLIKYKRNHKRSHTADTPSPKHHSTAPNPPPRVDIQSPSHTSVNSRGPTTTTTTTTSSNNSSNSSIASSPPSHSCSPSNNLILPPRHQYVQRRATASSINDKSNNYSTRDQVERHQSYLTNNNNNNNTSNNSNSNNNNSSNNNNIVNRIRSNSSSIAERQETKNRFEDEWVLFEDYSNEKSRDGKEKNNNIPLKLKQKSPVHSFISSFKNMLKRSDDKSMVIPSDKSNTTNTNAINDSNNNSNNGNDINNNNSSTQSQQQQQQQVQEPRIVRFVFGVNTTSMKDAPELMQQVLKVVDTFCIPNTQKGPYLIECETEGVRFTIEVCRLPRLSVNGLKFKRSGGSSWRYKGICKDLLSQMKLNA</sequence>
<evidence type="ECO:0000256" key="2">
    <source>
        <dbReference type="ARBA" id="ARBA00012513"/>
    </source>
</evidence>
<dbReference type="GO" id="GO:0004674">
    <property type="term" value="F:protein serine/threonine kinase activity"/>
    <property type="evidence" value="ECO:0007669"/>
    <property type="project" value="UniProtKB-KW"/>
</dbReference>
<dbReference type="GO" id="GO:0035556">
    <property type="term" value="P:intracellular signal transduction"/>
    <property type="evidence" value="ECO:0007669"/>
    <property type="project" value="TreeGrafter"/>
</dbReference>
<dbReference type="SMART" id="SM00220">
    <property type="entry name" value="S_TKc"/>
    <property type="match status" value="1"/>
</dbReference>
<keyword evidence="3" id="KW-0723">Serine/threonine-protein kinase</keyword>
<evidence type="ECO:0000256" key="7">
    <source>
        <dbReference type="ARBA" id="ARBA00022840"/>
    </source>
</evidence>
<evidence type="ECO:0000313" key="16">
    <source>
        <dbReference type="Proteomes" id="UP000695562"/>
    </source>
</evidence>
<dbReference type="PROSITE" id="PS00107">
    <property type="entry name" value="PROTEIN_KINASE_ATP"/>
    <property type="match status" value="1"/>
</dbReference>
<dbReference type="InterPro" id="IPR001772">
    <property type="entry name" value="KA1_dom"/>
</dbReference>
<gene>
    <name evidence="15" type="ORF">CYY_003594</name>
</gene>
<dbReference type="Proteomes" id="UP000695562">
    <property type="component" value="Unassembled WGS sequence"/>
</dbReference>
<dbReference type="InterPro" id="IPR015940">
    <property type="entry name" value="UBA"/>
</dbReference>
<evidence type="ECO:0000256" key="11">
    <source>
        <dbReference type="SAM" id="MobiDB-lite"/>
    </source>
</evidence>
<dbReference type="FunFam" id="3.30.200.20:FF:000003">
    <property type="entry name" value="Non-specific serine/threonine protein kinase"/>
    <property type="match status" value="1"/>
</dbReference>
<evidence type="ECO:0000256" key="1">
    <source>
        <dbReference type="ARBA" id="ARBA00006234"/>
    </source>
</evidence>
<dbReference type="OrthoDB" id="193931at2759"/>
<feature type="domain" description="Protein kinase" evidence="12">
    <location>
        <begin position="139"/>
        <end position="391"/>
    </location>
</feature>
<evidence type="ECO:0000256" key="8">
    <source>
        <dbReference type="ARBA" id="ARBA00047899"/>
    </source>
</evidence>
<feature type="compositionally biased region" description="Low complexity" evidence="11">
    <location>
        <begin position="606"/>
        <end position="632"/>
    </location>
</feature>
<feature type="domain" description="UBA" evidence="13">
    <location>
        <begin position="414"/>
        <end position="454"/>
    </location>
</feature>